<dbReference type="Proteomes" id="UP001143856">
    <property type="component" value="Unassembled WGS sequence"/>
</dbReference>
<dbReference type="EMBL" id="JAPDGR010002015">
    <property type="protein sequence ID" value="KAJ2978132.1"/>
    <property type="molecule type" value="Genomic_DNA"/>
</dbReference>
<organism evidence="1 2">
    <name type="scientific">Xylaria curta</name>
    <dbReference type="NCBI Taxonomy" id="42375"/>
    <lineage>
        <taxon>Eukaryota</taxon>
        <taxon>Fungi</taxon>
        <taxon>Dikarya</taxon>
        <taxon>Ascomycota</taxon>
        <taxon>Pezizomycotina</taxon>
        <taxon>Sordariomycetes</taxon>
        <taxon>Xylariomycetidae</taxon>
        <taxon>Xylariales</taxon>
        <taxon>Xylariaceae</taxon>
        <taxon>Xylaria</taxon>
    </lineage>
</organism>
<proteinExistence type="predicted"/>
<reference evidence="1" key="1">
    <citation type="submission" date="2022-10" db="EMBL/GenBank/DDBJ databases">
        <title>Genome Sequence of Xylaria curta.</title>
        <authorList>
            <person name="Buettner E."/>
        </authorList>
    </citation>
    <scope>NUCLEOTIDE SEQUENCE</scope>
    <source>
        <strain evidence="1">Babe10</strain>
    </source>
</reference>
<sequence>MDSSRVRDLERRLREAEERAARERERAARERERAARERERAQRAEAQLDKQSAQLRPTTLDEYIKACHNLVYTKLKVEPNPKKSTTGTIPLPYAKLFPRRLMPWTDFHDQQTELLSTVYRHFEYKKRLFDKLAYLETLGEKTLNAPIANEKMLETFLHNCVEDPVRCIIYELSRSRKFQRKLKVGHGIVFENHFKALDTSSYADINRQPRQPPPPTPQEPERVEERPKTPDPVQDPPRLNPDQICVYWYEEEGTEKRRAIAISEYKPPHKLSLPQLRAGLKETDMMEVVANSKIPNEEEAKFNHYATELVASAIMQAFHYMIDWDDPKRSTIILPSLPKKLPLTVTIAPAPPFLSTWASISLLSAITRIAGKTSETGRLVDCLPGAPNFEKRQHGPIRPAGTSPNLILMEAQKVEAPILQNRLVLASDRAVDGARGLRNAREAEAVAMVRVTPRANLKGSLIRTWSTALRNASSGWSKETILDPDCPNLRLHQHQDHQSSVINTNKRHPISHSMFLELLSSQLKRTLDYGITSLDITGARGALFKVTLLAYGYTFISKGTIQAFIPDLQREARIYERLKGVQGVHVPVFLGAINLQSLNRTYYYDFDVDIVHLCFLSWGGLSLKDVQHMDRCILQPMALETMSAIHQQGVVHKDARYENILFNPRTGRIMLIDFERSQLVDTPRPTLGPLEPNKRRRVQDRQGQTKSVGGSRSGDLPPQVRDSFLADLAGVKAAF</sequence>
<evidence type="ECO:0000313" key="2">
    <source>
        <dbReference type="Proteomes" id="UP001143856"/>
    </source>
</evidence>
<keyword evidence="2" id="KW-1185">Reference proteome</keyword>
<comment type="caution">
    <text evidence="1">The sequence shown here is derived from an EMBL/GenBank/DDBJ whole genome shotgun (WGS) entry which is preliminary data.</text>
</comment>
<protein>
    <submittedName>
        <fullName evidence="1">Uncharacterized protein</fullName>
    </submittedName>
</protein>
<gene>
    <name evidence="1" type="ORF">NUW58_g7591</name>
</gene>
<evidence type="ECO:0000313" key="1">
    <source>
        <dbReference type="EMBL" id="KAJ2978132.1"/>
    </source>
</evidence>
<name>A0ACC1NFR0_9PEZI</name>
<accession>A0ACC1NFR0</accession>